<reference evidence="2 3" key="2">
    <citation type="journal article" date="2011" name="Mol. Biol. Evol.">
        <title>Unity in variety--the pan-genome of the Chlamydiae.</title>
        <authorList>
            <person name="Collingro A."/>
            <person name="Tischler P."/>
            <person name="Weinmaier T."/>
            <person name="Penz T."/>
            <person name="Heinz E."/>
            <person name="Brunham R.C."/>
            <person name="Read T.D."/>
            <person name="Bavoil P.M."/>
            <person name="Sachse K."/>
            <person name="Kahane S."/>
            <person name="Friedman M.G."/>
            <person name="Rattei T."/>
            <person name="Myers G.S."/>
            <person name="Horn M."/>
        </authorList>
    </citation>
    <scope>NUCLEOTIDE SEQUENCE [LARGE SCALE GENOMIC DNA]</scope>
    <source>
        <strain evidence="3">ATCC VR-1471 / Z</strain>
    </source>
</reference>
<dbReference type="Proteomes" id="UP000000496">
    <property type="component" value="Chromosome gsn.131"/>
</dbReference>
<dbReference type="GO" id="GO:0004674">
    <property type="term" value="F:protein serine/threonine kinase activity"/>
    <property type="evidence" value="ECO:0007669"/>
    <property type="project" value="TreeGrafter"/>
</dbReference>
<dbReference type="STRING" id="331113.SNE_A00180"/>
<dbReference type="KEGG" id="sng:SNE_A00180"/>
<dbReference type="EMBL" id="FR872582">
    <property type="protein sequence ID" value="CCB87896.1"/>
    <property type="molecule type" value="Genomic_DNA"/>
</dbReference>
<evidence type="ECO:0000259" key="1">
    <source>
        <dbReference type="PROSITE" id="PS50011"/>
    </source>
</evidence>
<protein>
    <recommendedName>
        <fullName evidence="1">Protein kinase domain-containing protein</fullName>
    </recommendedName>
</protein>
<organism evidence="2 3">
    <name type="scientific">Simkania negevensis (strain ATCC VR-1471 / DSM 27360 / Z)</name>
    <dbReference type="NCBI Taxonomy" id="331113"/>
    <lineage>
        <taxon>Bacteria</taxon>
        <taxon>Pseudomonadati</taxon>
        <taxon>Chlamydiota</taxon>
        <taxon>Chlamydiia</taxon>
        <taxon>Parachlamydiales</taxon>
        <taxon>Simkaniaceae</taxon>
        <taxon>Simkania</taxon>
    </lineage>
</organism>
<reference key="1">
    <citation type="journal article" date="2011" name="Mol. Biol. Evol.">
        <title>Unity in variety -- the pan-genome of the Chlamydiae.</title>
        <authorList>
            <person name="Collingro A."/>
            <person name="Tischler P."/>
            <person name="Weinmaier T."/>
            <person name="Penz T."/>
            <person name="Heinz E."/>
            <person name="Brunham R.C."/>
            <person name="Read T.D."/>
            <person name="Bavoil P.M."/>
            <person name="Sachse K."/>
            <person name="Kahane S."/>
            <person name="Friedman M.G."/>
            <person name="Rattei T."/>
            <person name="Myers G.S.A."/>
            <person name="Horn M."/>
        </authorList>
    </citation>
    <scope>NUCLEOTIDE SEQUENCE</scope>
    <source>
        <strain>Z</strain>
    </source>
</reference>
<proteinExistence type="predicted"/>
<name>F8L515_SIMNZ</name>
<dbReference type="SMART" id="SM00220">
    <property type="entry name" value="S_TKc"/>
    <property type="match status" value="1"/>
</dbReference>
<feature type="domain" description="Protein kinase" evidence="1">
    <location>
        <begin position="45"/>
        <end position="275"/>
    </location>
</feature>
<keyword evidence="3" id="KW-1185">Reference proteome</keyword>
<dbReference type="SUPFAM" id="SSF56112">
    <property type="entry name" value="Protein kinase-like (PK-like)"/>
    <property type="match status" value="1"/>
</dbReference>
<dbReference type="InterPro" id="IPR011009">
    <property type="entry name" value="Kinase-like_dom_sf"/>
</dbReference>
<evidence type="ECO:0000313" key="3">
    <source>
        <dbReference type="Proteomes" id="UP000000496"/>
    </source>
</evidence>
<sequence length="275" mass="30890">MVEAVAEGLCDYDLPDTYYECIQDIVGDHQISQKLFQQLNQLGLVHFEKRLGQGAAGSVFQIAGGKKFSHQKVALKVLSPSEMNLIKGGNHGEVISIKLPENSYLGQAYGIFTYDGIHVHYAEKFDPIFHRGHVLIATISEAVQGETLFDHMQHRSMSIEEVKGYGRKLAQAILSLHESGFVHQDLHAKNILVKDVGIEKDPCDLKVIDFTLSSKIWEGGVRDDWKNFGILISEMGENLILNSHFYDLVYSEMHGLLNGLQPYSENEILNHSFFS</sequence>
<evidence type="ECO:0000313" key="2">
    <source>
        <dbReference type="EMBL" id="CCB87896.1"/>
    </source>
</evidence>
<dbReference type="PROSITE" id="PS50011">
    <property type="entry name" value="PROTEIN_KINASE_DOM"/>
    <property type="match status" value="1"/>
</dbReference>
<dbReference type="GO" id="GO:0005737">
    <property type="term" value="C:cytoplasm"/>
    <property type="evidence" value="ECO:0007669"/>
    <property type="project" value="TreeGrafter"/>
</dbReference>
<dbReference type="GO" id="GO:0005524">
    <property type="term" value="F:ATP binding"/>
    <property type="evidence" value="ECO:0007669"/>
    <property type="project" value="InterPro"/>
</dbReference>
<dbReference type="InterPro" id="IPR000719">
    <property type="entry name" value="Prot_kinase_dom"/>
</dbReference>
<gene>
    <name evidence="2" type="ordered locus">SNE_A00180</name>
</gene>
<dbReference type="OrthoDB" id="9801841at2"/>
<dbReference type="Gene3D" id="1.10.510.10">
    <property type="entry name" value="Transferase(Phosphotransferase) domain 1"/>
    <property type="match status" value="1"/>
</dbReference>
<dbReference type="AlphaFoldDB" id="F8L515"/>
<dbReference type="eggNOG" id="COG0515">
    <property type="taxonomic scope" value="Bacteria"/>
</dbReference>
<accession>F8L515</accession>
<dbReference type="HOGENOM" id="CLU_1011554_0_0_0"/>
<dbReference type="RefSeq" id="WP_013942363.1">
    <property type="nucleotide sequence ID" value="NC_015713.1"/>
</dbReference>
<dbReference type="Pfam" id="PF00069">
    <property type="entry name" value="Pkinase"/>
    <property type="match status" value="1"/>
</dbReference>
<dbReference type="PANTHER" id="PTHR44167">
    <property type="entry name" value="OVARIAN-SPECIFIC SERINE/THREONINE-PROTEIN KINASE LOK-RELATED"/>
    <property type="match status" value="1"/>
</dbReference>
<dbReference type="PANTHER" id="PTHR44167:SF24">
    <property type="entry name" value="SERINE_THREONINE-PROTEIN KINASE CHK2"/>
    <property type="match status" value="1"/>
</dbReference>